<dbReference type="AlphaFoldDB" id="A0A0H5Q046"/>
<dbReference type="EMBL" id="LN853226">
    <property type="protein sequence ID" value="CRY95336.1"/>
    <property type="molecule type" value="Genomic_DNA"/>
</dbReference>
<protein>
    <submittedName>
        <fullName evidence="1">Uncharacterized protein</fullName>
    </submittedName>
</protein>
<reference evidence="1" key="1">
    <citation type="submission" date="2015-06" db="EMBL/GenBank/DDBJ databases">
        <authorList>
            <person name="Joergensen T."/>
        </authorList>
    </citation>
    <scope>NUCLEOTIDE SEQUENCE</scope>
    <source>
        <plasmid evidence="1">pRGRH0595</plasmid>
    </source>
</reference>
<sequence length="62" mass="6933">MKIEVEFCKSETAILEAAFEQHRDELREHWAVDTMADMVKLLAMHGLDSLEGLAGLGDTISE</sequence>
<evidence type="ECO:0000313" key="1">
    <source>
        <dbReference type="EMBL" id="CRY95336.1"/>
    </source>
</evidence>
<proteinExistence type="predicted"/>
<organism evidence="1">
    <name type="scientific">uncultured prokaryote</name>
    <dbReference type="NCBI Taxonomy" id="198431"/>
    <lineage>
        <taxon>unclassified sequences</taxon>
        <taxon>environmental samples</taxon>
    </lineage>
</organism>
<reference evidence="1" key="2">
    <citation type="submission" date="2015-07" db="EMBL/GenBank/DDBJ databases">
        <title>Plasmids, circular viruses and viroids from rat gut.</title>
        <authorList>
            <person name="Jorgensen T.J."/>
            <person name="Hansen M.A."/>
            <person name="Xu Z."/>
            <person name="Tabak M.A."/>
            <person name="Sorensen S.J."/>
            <person name="Hansen L.H."/>
        </authorList>
    </citation>
    <scope>NUCLEOTIDE SEQUENCE</scope>
    <source>
        <plasmid evidence="1">pRGRH0595</plasmid>
    </source>
</reference>
<name>A0A0H5Q046_9ZZZZ</name>
<accession>A0A0H5Q046</accession>
<keyword evidence="1" id="KW-0614">Plasmid</keyword>
<geneLocation type="plasmid" evidence="1">
    <name>pRGRH0595</name>
</geneLocation>